<feature type="transmembrane region" description="Helical" evidence="1">
    <location>
        <begin position="12"/>
        <end position="34"/>
    </location>
</feature>
<dbReference type="KEGG" id="obg:Verru16b_00665"/>
<dbReference type="AlphaFoldDB" id="A0A1D8ARU2"/>
<dbReference type="RefSeq" id="WP_069960944.1">
    <property type="nucleotide sequence ID" value="NZ_CP016094.1"/>
</dbReference>
<dbReference type="EMBL" id="CP016094">
    <property type="protein sequence ID" value="AOS43613.1"/>
    <property type="molecule type" value="Genomic_DNA"/>
</dbReference>
<feature type="domain" description="Mce/MlaD" evidence="2">
    <location>
        <begin position="38"/>
        <end position="138"/>
    </location>
</feature>
<dbReference type="Gene3D" id="1.10.287.950">
    <property type="entry name" value="Methyl-accepting chemotaxis protein"/>
    <property type="match status" value="1"/>
</dbReference>
<gene>
    <name evidence="3" type="primary">pqiB_1</name>
    <name evidence="3" type="ORF">Verru16b_00665</name>
</gene>
<dbReference type="Proteomes" id="UP000095228">
    <property type="component" value="Chromosome"/>
</dbReference>
<evidence type="ECO:0000256" key="1">
    <source>
        <dbReference type="SAM" id="Phobius"/>
    </source>
</evidence>
<evidence type="ECO:0000259" key="2">
    <source>
        <dbReference type="Pfam" id="PF02470"/>
    </source>
</evidence>
<accession>A0A1D8ARU2</accession>
<keyword evidence="1" id="KW-0812">Transmembrane</keyword>
<dbReference type="InterPro" id="IPR003399">
    <property type="entry name" value="Mce/MlaD"/>
</dbReference>
<dbReference type="PANTHER" id="PTHR33371:SF4">
    <property type="entry name" value="INTERMEMBRANE PHOSPHOLIPID TRANSPORT SYSTEM BINDING PROTEIN MLAD"/>
    <property type="match status" value="1"/>
</dbReference>
<sequence>MKTKVSPAAVGVFVLGAFALGLIALLSFGGMSLFSKPHRFTVYFDESIHGLDLGSPVKLRGVRVGRVVDLAVHYDDVVKHSVVVVVCELNRNVITDEKGADLKIAGEADIQQMVDDGLRAQLGVLGLATGLLFVELDFEDPALYPPPKLRAPARYVVIPAMPSAISEYQESLSEILADLKKVDFAGISREAKTLLTTANQKVGEADVKGLADKVGRAADSVTAFVESPAAQQAFAQLNETLAATKAAIERIDTQVGPVSDELKQTLAAAQTALKTLESTAATTRRFVQRQGDVGDELTTALRQVADAAGALETLANALERNPSSLLVGKKKKSE</sequence>
<keyword evidence="1" id="KW-0472">Membrane</keyword>
<dbReference type="PANTHER" id="PTHR33371">
    <property type="entry name" value="INTERMEMBRANE PHOSPHOLIPID TRANSPORT SYSTEM BINDING PROTEIN MLAD-RELATED"/>
    <property type="match status" value="1"/>
</dbReference>
<protein>
    <submittedName>
        <fullName evidence="3">Paraquat-inducible protein B</fullName>
    </submittedName>
</protein>
<dbReference type="Pfam" id="PF02470">
    <property type="entry name" value="MlaD"/>
    <property type="match status" value="1"/>
</dbReference>
<keyword evidence="4" id="KW-1185">Reference proteome</keyword>
<evidence type="ECO:0000313" key="4">
    <source>
        <dbReference type="Proteomes" id="UP000095228"/>
    </source>
</evidence>
<name>A0A1D8ARU2_9BACT</name>
<proteinExistence type="predicted"/>
<reference evidence="3 4" key="1">
    <citation type="submission" date="2016-06" db="EMBL/GenBank/DDBJ databases">
        <title>Three novel species with peptidoglycan cell walls form the new genus Lacunisphaera gen. nov. in the family Opitutaceae of the verrucomicrobial subdivision 4.</title>
        <authorList>
            <person name="Rast P."/>
            <person name="Gloeckner I."/>
            <person name="Jogler M."/>
            <person name="Boedeker C."/>
            <person name="Jeske O."/>
            <person name="Wiegand S."/>
            <person name="Reinhardt R."/>
            <person name="Schumann P."/>
            <person name="Rohde M."/>
            <person name="Spring S."/>
            <person name="Gloeckner F.O."/>
            <person name="Jogler C."/>
        </authorList>
    </citation>
    <scope>NUCLEOTIDE SEQUENCE [LARGE SCALE GENOMIC DNA]</scope>
    <source>
        <strain evidence="3 4">IG16b</strain>
    </source>
</reference>
<dbReference type="STRING" id="1838286.Verru16b_00665"/>
<evidence type="ECO:0000313" key="3">
    <source>
        <dbReference type="EMBL" id="AOS43613.1"/>
    </source>
</evidence>
<dbReference type="OrthoDB" id="9806984at2"/>
<keyword evidence="1" id="KW-1133">Transmembrane helix</keyword>
<organism evidence="3 4">
    <name type="scientific">Lacunisphaera limnophila</name>
    <dbReference type="NCBI Taxonomy" id="1838286"/>
    <lineage>
        <taxon>Bacteria</taxon>
        <taxon>Pseudomonadati</taxon>
        <taxon>Verrucomicrobiota</taxon>
        <taxon>Opitutia</taxon>
        <taxon>Opitutales</taxon>
        <taxon>Opitutaceae</taxon>
        <taxon>Lacunisphaera</taxon>
    </lineage>
</organism>
<dbReference type="InterPro" id="IPR052336">
    <property type="entry name" value="MlaD_Phospholipid_Transporter"/>
</dbReference>